<dbReference type="RefSeq" id="WP_254090748.1">
    <property type="nucleotide sequence ID" value="NZ_JAHESC010000017.1"/>
</dbReference>
<reference evidence="1 2" key="1">
    <citation type="submission" date="2021-05" db="EMBL/GenBank/DDBJ databases">
        <title>A Polyphasic approach of four new species of the genus Ohtaekwangia: Ohtaekwangia histidinii sp. nov., Ohtaekwangia cretensis sp. nov., Ohtaekwangia indiensis sp. nov., Ohtaekwangia reichenbachii sp. nov. from diverse environment.</title>
        <authorList>
            <person name="Octaviana S."/>
        </authorList>
    </citation>
    <scope>NUCLEOTIDE SEQUENCE [LARGE SCALE GENOMIC DNA]</scope>
    <source>
        <strain evidence="1 2">PWU37</strain>
    </source>
</reference>
<gene>
    <name evidence="1" type="ORF">KK078_13175</name>
</gene>
<dbReference type="SUPFAM" id="SSF48452">
    <property type="entry name" value="TPR-like"/>
    <property type="match status" value="1"/>
</dbReference>
<accession>A0AAP2GHT2</accession>
<organism evidence="1 2">
    <name type="scientific">Dawidia soli</name>
    <dbReference type="NCBI Taxonomy" id="2782352"/>
    <lineage>
        <taxon>Bacteria</taxon>
        <taxon>Pseudomonadati</taxon>
        <taxon>Bacteroidota</taxon>
        <taxon>Cytophagia</taxon>
        <taxon>Cytophagales</taxon>
        <taxon>Chryseotaleaceae</taxon>
        <taxon>Dawidia</taxon>
    </lineage>
</organism>
<keyword evidence="2" id="KW-1185">Reference proteome</keyword>
<dbReference type="AlphaFoldDB" id="A0AAP2GHT2"/>
<dbReference type="PROSITE" id="PS51257">
    <property type="entry name" value="PROKAR_LIPOPROTEIN"/>
    <property type="match status" value="1"/>
</dbReference>
<keyword evidence="1" id="KW-0449">Lipoprotein</keyword>
<dbReference type="Proteomes" id="UP001319180">
    <property type="component" value="Unassembled WGS sequence"/>
</dbReference>
<comment type="caution">
    <text evidence="1">The sequence shown here is derived from an EMBL/GenBank/DDBJ whole genome shotgun (WGS) entry which is preliminary data.</text>
</comment>
<proteinExistence type="predicted"/>
<dbReference type="InterPro" id="IPR011990">
    <property type="entry name" value="TPR-like_helical_dom_sf"/>
</dbReference>
<sequence length="536" mass="59108">MITKNSLYKIVGTLAVSAALTSCTDKFEELNTNPNGITDREVNATVDVNDLILNNLKTGQRNIYVFNPSWQYQVQQNLNADMYAGYMMSPNPYQSNNNNLTYGLVAGWNETAFNVGYDNAMKPLTVAEDSTRGKVDRRDTHAMAKILKVEALHRISDIYGPIIYTKYMKPNPDGSVDYDTQEAAYNAFFEDLNTAIEILTDLSGTEPSAAFKSADLVYGGNYAKWLKFANTLRLRLAIRISGVAPDKAKTEGEAALANSGGVLDTNDDNFLVDTETAVHPLNVINNDWGDVRLGAPLGAIMSGYDDPRLPYYALPATDADVAGQYVGIRQGINIDAKSRYENYSKLVTFGNKIQLMVAAEAWFLKAEAALKGWSGAGTASTNYETGIRRSFEQYGVAAALASYLADDESTSSEYKDPDAITEEQNDIKVGDPNLSTITIKWEDGASAEAKLERIITQKWIAMFPEGQEAWSEFRRTGYPKLYPVIVNNSGGKITGFIKRLPFAQSEYTTNKFAVDRIITTMGGPDTGNTPLWWDVE</sequence>
<dbReference type="Pfam" id="PF12741">
    <property type="entry name" value="SusD-like"/>
    <property type="match status" value="1"/>
</dbReference>
<protein>
    <submittedName>
        <fullName evidence="1">SusD/RagB family nutrient-binding outer membrane lipoprotein</fullName>
    </submittedName>
</protein>
<name>A0AAP2GHT2_9BACT</name>
<dbReference type="InterPro" id="IPR024302">
    <property type="entry name" value="SusD-like"/>
</dbReference>
<dbReference type="EMBL" id="JAHESC010000017">
    <property type="protein sequence ID" value="MBT1687516.1"/>
    <property type="molecule type" value="Genomic_DNA"/>
</dbReference>
<dbReference type="Gene3D" id="1.25.40.390">
    <property type="match status" value="1"/>
</dbReference>
<evidence type="ECO:0000313" key="2">
    <source>
        <dbReference type="Proteomes" id="UP001319180"/>
    </source>
</evidence>
<evidence type="ECO:0000313" key="1">
    <source>
        <dbReference type="EMBL" id="MBT1687516.1"/>
    </source>
</evidence>